<proteinExistence type="predicted"/>
<sequence length="320" mass="36767">MSWEKLLGALGDKLSGNVPYVALKADQPTGQQPMNLFDIEEQTEHYLTLKVGEEKHRGMLTGILGGIGAGAFIFMGLLEIYYGRPWESIGTFLTTIPLLVLPFLWETLRPLPLPILFNRRTREVYCEQDGVLYHCPWDEVAAVAYEFRLVGPYTGAMRSAGLEVLMHRYQRPERQVLVSLGVPIGKDLDMQMCFWEYLRAYMNNGPWFDEHGNHSESDTFVKSQLAIKFKLSEQLGEHWRDLKKRRKESDGRNYLQLSDVFLLFGGVLEYPVGVIGEYTYKVASRRSRANWPEVVRERLDPNGPTERLIDEERNCGSLEL</sequence>
<accession>A0A653BC36</accession>
<organism evidence="1">
    <name type="scientific">Ectopseudomonas oleovorans</name>
    <name type="common">Pseudomonas oleovorans</name>
    <dbReference type="NCBI Taxonomy" id="301"/>
    <lineage>
        <taxon>Bacteria</taxon>
        <taxon>Pseudomonadati</taxon>
        <taxon>Pseudomonadota</taxon>
        <taxon>Gammaproteobacteria</taxon>
        <taxon>Pseudomonadales</taxon>
        <taxon>Pseudomonadaceae</taxon>
        <taxon>Ectopseudomonas</taxon>
    </lineage>
</organism>
<reference evidence="1" key="1">
    <citation type="submission" date="2018-11" db="EMBL/GenBank/DDBJ databases">
        <authorList>
            <consortium name="Genoscope - CEA"/>
            <person name="William W."/>
        </authorList>
    </citation>
    <scope>NUCLEOTIDE SEQUENCE [LARGE SCALE GENOMIC DNA]</scope>
    <source>
        <strain evidence="1">T9AD</strain>
    </source>
</reference>
<name>A0A653BC36_ECTOL</name>
<gene>
    <name evidence="1" type="ORF">POT9AD_5242</name>
</gene>
<evidence type="ECO:0000313" key="1">
    <source>
        <dbReference type="EMBL" id="VDN66217.1"/>
    </source>
</evidence>
<protein>
    <submittedName>
        <fullName evidence="1">Uncharacterized protein</fullName>
    </submittedName>
</protein>
<dbReference type="AlphaFoldDB" id="A0A653BC36"/>
<dbReference type="EMBL" id="LR130779">
    <property type="protein sequence ID" value="VDN66217.1"/>
    <property type="molecule type" value="Genomic_DNA"/>
</dbReference>